<keyword evidence="11" id="KW-1185">Reference proteome</keyword>
<dbReference type="PROSITE" id="PS51272">
    <property type="entry name" value="SLH"/>
    <property type="match status" value="1"/>
</dbReference>
<name>A0A1X7HFH1_9BACL</name>
<dbReference type="InterPro" id="IPR018497">
    <property type="entry name" value="Peptidase_M13_C"/>
</dbReference>
<organism evidence="10 11">
    <name type="scientific">Paenibacillus uliginis N3/975</name>
    <dbReference type="NCBI Taxonomy" id="1313296"/>
    <lineage>
        <taxon>Bacteria</taxon>
        <taxon>Bacillati</taxon>
        <taxon>Bacillota</taxon>
        <taxon>Bacilli</taxon>
        <taxon>Bacillales</taxon>
        <taxon>Paenibacillaceae</taxon>
        <taxon>Paenibacillus</taxon>
    </lineage>
</organism>
<keyword evidence="7" id="KW-0482">Metalloprotease</keyword>
<dbReference type="GO" id="GO:0016485">
    <property type="term" value="P:protein processing"/>
    <property type="evidence" value="ECO:0007669"/>
    <property type="project" value="TreeGrafter"/>
</dbReference>
<evidence type="ECO:0000313" key="10">
    <source>
        <dbReference type="EMBL" id="SMF85747.1"/>
    </source>
</evidence>
<reference evidence="10 11" key="1">
    <citation type="submission" date="2017-04" db="EMBL/GenBank/DDBJ databases">
        <authorList>
            <person name="Afonso C.L."/>
            <person name="Miller P.J."/>
            <person name="Scott M.A."/>
            <person name="Spackman E."/>
            <person name="Goraichik I."/>
            <person name="Dimitrov K.M."/>
            <person name="Suarez D.L."/>
            <person name="Swayne D.E."/>
        </authorList>
    </citation>
    <scope>NUCLEOTIDE SEQUENCE [LARGE SCALE GENOMIC DNA]</scope>
    <source>
        <strain evidence="10 11">N3/975</strain>
    </source>
</reference>
<dbReference type="Pfam" id="PF05649">
    <property type="entry name" value="Peptidase_M13_N"/>
    <property type="match status" value="1"/>
</dbReference>
<dbReference type="Gene3D" id="1.10.1380.10">
    <property type="entry name" value="Neutral endopeptidase , domain2"/>
    <property type="match status" value="1"/>
</dbReference>
<keyword evidence="5" id="KW-0378">Hydrolase</keyword>
<evidence type="ECO:0000256" key="7">
    <source>
        <dbReference type="ARBA" id="ARBA00023049"/>
    </source>
</evidence>
<dbReference type="InterPro" id="IPR001119">
    <property type="entry name" value="SLH_dom"/>
</dbReference>
<evidence type="ECO:0000256" key="2">
    <source>
        <dbReference type="ARBA" id="ARBA00007357"/>
    </source>
</evidence>
<dbReference type="InterPro" id="IPR024079">
    <property type="entry name" value="MetalloPept_cat_dom_sf"/>
</dbReference>
<comment type="cofactor">
    <cofactor evidence="1">
        <name>Zn(2+)</name>
        <dbReference type="ChEBI" id="CHEBI:29105"/>
    </cofactor>
</comment>
<sequence length="791" mass="88734">MKKIAALLLSSSLFLTALPTSVLAQEAKPNLTRGEVVEFLLNAADDYNPGIKKEDILKGYGKGEAREDQEVSRIEALIMLGRAFSDLPAPKGNDLRVANTSASFTDVPKWAQDEIAKLIASGVVTGSDGKLGVSDHLTKEQLITLTNRIMALEGTNPRDDYYEYVNKKWLNDSKIPAGEMANAAFYELAKANENRTKAIIDDLVKKQNPTGSKEQKIADFYKSVLDMENRNKQGIKPIAPYLDALDKASSVRELFDASMKMEKEISKGDLLHFFVIPDERDSNVNALYFSPLSTNLDKNSYVSGDEKTKQVYTNYLTKLFVLSGTDEKTAKAQAEDVYAFEKELAASTMDLQDQGKVDKSYNPYTKEKFVKLFKSIDMGKYMKEFHVDKADKVIVTDVGLLNKSAEVLNEKNLDKLKAYAKATLLMKAGGTLLINSFGTLSDDFLKLANEFEAQMFGIEGTKTNEELAVMTTQAVMSQYLSQEFVEKYFTKEAKQDVEQMVKQFIEVYKERIKTLDWLSEATKAKAIKKLDKMTIKIGYPDQWNDYLKDASIKTFADGGSLFDNIVAINKVLKKQSIASLGQPVDKSSWVMSTYEVNAYYNPSNNEIVFPAGILQAPFYDIKAKRETNLGAIGMVIAHEISHAFDDLGSAYDENGNAVNWWTPEDFKKFQEKCEQVISYYDHVEVIPGVYNNGKLTVSENIADLGGMAVSLQVLSKMENPDLKAYFEANATIWRMTMSKEAAAYRSTIDPHSANKVRVNRTVSNFPEFYKAYEVTEKDAMYVAPKDRVSIW</sequence>
<dbReference type="STRING" id="1313296.SAMN05661091_3134"/>
<evidence type="ECO:0000259" key="9">
    <source>
        <dbReference type="PROSITE" id="PS51272"/>
    </source>
</evidence>
<feature type="domain" description="SLH" evidence="9">
    <location>
        <begin position="98"/>
        <end position="160"/>
    </location>
</feature>
<dbReference type="PANTHER" id="PTHR11733:SF167">
    <property type="entry name" value="FI17812P1-RELATED"/>
    <property type="match status" value="1"/>
</dbReference>
<dbReference type="RefSeq" id="WP_208914040.1">
    <property type="nucleotide sequence ID" value="NZ_LT840184.1"/>
</dbReference>
<gene>
    <name evidence="10" type="ORF">SAMN05661091_3134</name>
</gene>
<dbReference type="EMBL" id="LT840184">
    <property type="protein sequence ID" value="SMF85747.1"/>
    <property type="molecule type" value="Genomic_DNA"/>
</dbReference>
<dbReference type="PROSITE" id="PS51885">
    <property type="entry name" value="NEPRILYSIN"/>
    <property type="match status" value="1"/>
</dbReference>
<evidence type="ECO:0000256" key="5">
    <source>
        <dbReference type="ARBA" id="ARBA00022801"/>
    </source>
</evidence>
<dbReference type="InterPro" id="IPR008753">
    <property type="entry name" value="Peptidase_M13_N"/>
</dbReference>
<feature type="chain" id="PRO_5012281796" evidence="8">
    <location>
        <begin position="25"/>
        <end position="791"/>
    </location>
</feature>
<dbReference type="CDD" id="cd08662">
    <property type="entry name" value="M13"/>
    <property type="match status" value="1"/>
</dbReference>
<dbReference type="AlphaFoldDB" id="A0A1X7HFH1"/>
<evidence type="ECO:0000256" key="3">
    <source>
        <dbReference type="ARBA" id="ARBA00022670"/>
    </source>
</evidence>
<accession>A0A1X7HFH1</accession>
<keyword evidence="8" id="KW-0732">Signal</keyword>
<dbReference type="InterPro" id="IPR042089">
    <property type="entry name" value="Peptidase_M13_dom_2"/>
</dbReference>
<dbReference type="Pfam" id="PF01431">
    <property type="entry name" value="Peptidase_M13"/>
    <property type="match status" value="1"/>
</dbReference>
<dbReference type="Pfam" id="PF00395">
    <property type="entry name" value="SLH"/>
    <property type="match status" value="1"/>
</dbReference>
<dbReference type="Proteomes" id="UP000192940">
    <property type="component" value="Chromosome I"/>
</dbReference>
<dbReference type="PRINTS" id="PR00786">
    <property type="entry name" value="NEPRILYSIN"/>
</dbReference>
<dbReference type="Gene3D" id="3.40.390.10">
    <property type="entry name" value="Collagenase (Catalytic Domain)"/>
    <property type="match status" value="1"/>
</dbReference>
<dbReference type="PANTHER" id="PTHR11733">
    <property type="entry name" value="ZINC METALLOPROTEASE FAMILY M13 NEPRILYSIN-RELATED"/>
    <property type="match status" value="1"/>
</dbReference>
<proteinExistence type="inferred from homology"/>
<feature type="signal peptide" evidence="8">
    <location>
        <begin position="1"/>
        <end position="24"/>
    </location>
</feature>
<dbReference type="SUPFAM" id="SSF55486">
    <property type="entry name" value="Metalloproteases ('zincins'), catalytic domain"/>
    <property type="match status" value="1"/>
</dbReference>
<comment type="similarity">
    <text evidence="2">Belongs to the peptidase M13 family.</text>
</comment>
<dbReference type="GO" id="GO:0005886">
    <property type="term" value="C:plasma membrane"/>
    <property type="evidence" value="ECO:0007669"/>
    <property type="project" value="TreeGrafter"/>
</dbReference>
<evidence type="ECO:0000313" key="11">
    <source>
        <dbReference type="Proteomes" id="UP000192940"/>
    </source>
</evidence>
<dbReference type="InterPro" id="IPR000718">
    <property type="entry name" value="Peptidase_M13"/>
</dbReference>
<evidence type="ECO:0000256" key="4">
    <source>
        <dbReference type="ARBA" id="ARBA00022723"/>
    </source>
</evidence>
<dbReference type="GO" id="GO:0004222">
    <property type="term" value="F:metalloendopeptidase activity"/>
    <property type="evidence" value="ECO:0007669"/>
    <property type="project" value="InterPro"/>
</dbReference>
<keyword evidence="6" id="KW-0862">Zinc</keyword>
<evidence type="ECO:0000256" key="8">
    <source>
        <dbReference type="SAM" id="SignalP"/>
    </source>
</evidence>
<evidence type="ECO:0000256" key="6">
    <source>
        <dbReference type="ARBA" id="ARBA00022833"/>
    </source>
</evidence>
<evidence type="ECO:0000256" key="1">
    <source>
        <dbReference type="ARBA" id="ARBA00001947"/>
    </source>
</evidence>
<protein>
    <submittedName>
        <fullName evidence="10">Putative endopeptidase</fullName>
    </submittedName>
</protein>
<dbReference type="GO" id="GO:0046872">
    <property type="term" value="F:metal ion binding"/>
    <property type="evidence" value="ECO:0007669"/>
    <property type="project" value="UniProtKB-KW"/>
</dbReference>
<keyword evidence="4" id="KW-0479">Metal-binding</keyword>
<keyword evidence="3" id="KW-0645">Protease</keyword>